<proteinExistence type="predicted"/>
<dbReference type="EMBL" id="VSSQ01131813">
    <property type="protein sequence ID" value="MPN58724.1"/>
    <property type="molecule type" value="Genomic_DNA"/>
</dbReference>
<dbReference type="NCBIfam" id="TIGR04183">
    <property type="entry name" value="Por_Secre_tail"/>
    <property type="match status" value="1"/>
</dbReference>
<gene>
    <name evidence="1" type="ORF">SDC9_206436</name>
</gene>
<evidence type="ECO:0008006" key="2">
    <source>
        <dbReference type="Google" id="ProtNLM"/>
    </source>
</evidence>
<dbReference type="InterPro" id="IPR026444">
    <property type="entry name" value="Secre_tail"/>
</dbReference>
<accession>A0A645JE95</accession>
<protein>
    <recommendedName>
        <fullName evidence="2">Secretion system C-terminal sorting domain-containing protein</fullName>
    </recommendedName>
</protein>
<reference evidence="1" key="1">
    <citation type="submission" date="2019-08" db="EMBL/GenBank/DDBJ databases">
        <authorList>
            <person name="Kucharzyk K."/>
            <person name="Murdoch R.W."/>
            <person name="Higgins S."/>
            <person name="Loffler F."/>
        </authorList>
    </citation>
    <scope>NUCLEOTIDE SEQUENCE</scope>
</reference>
<comment type="caution">
    <text evidence="1">The sequence shown here is derived from an EMBL/GenBank/DDBJ whole genome shotgun (WGS) entry which is preliminary data.</text>
</comment>
<organism evidence="1">
    <name type="scientific">bioreactor metagenome</name>
    <dbReference type="NCBI Taxonomy" id="1076179"/>
    <lineage>
        <taxon>unclassified sequences</taxon>
        <taxon>metagenomes</taxon>
        <taxon>ecological metagenomes</taxon>
    </lineage>
</organism>
<sequence length="114" mass="13415">MINGRYEFRVKEISFMETELSDCMEVNIPLLTSIFTTQSQNLKSKLIQKSNHIIINRDSNSECILLVYNTTGQLKLNKVSIENELDLDISSWNKEIYIVKLYEKGFYTTWKVIR</sequence>
<dbReference type="AlphaFoldDB" id="A0A645JE95"/>
<name>A0A645JE95_9ZZZZ</name>
<evidence type="ECO:0000313" key="1">
    <source>
        <dbReference type="EMBL" id="MPN58724.1"/>
    </source>
</evidence>